<evidence type="ECO:0000313" key="3">
    <source>
        <dbReference type="Proteomes" id="UP000813463"/>
    </source>
</evidence>
<dbReference type="InterPro" id="IPR007021">
    <property type="entry name" value="DUF659"/>
</dbReference>
<dbReference type="KEGG" id="soe:110781758"/>
<feature type="domain" description="HAT C-terminal dimerisation" evidence="2">
    <location>
        <begin position="575"/>
        <end position="643"/>
    </location>
</feature>
<dbReference type="SUPFAM" id="SSF53098">
    <property type="entry name" value="Ribonuclease H-like"/>
    <property type="match status" value="1"/>
</dbReference>
<dbReference type="RefSeq" id="XP_021841501.1">
    <property type="nucleotide sequence ID" value="XM_021985809.2"/>
</dbReference>
<dbReference type="PANTHER" id="PTHR32166">
    <property type="entry name" value="OSJNBA0013A04.12 PROTEIN"/>
    <property type="match status" value="1"/>
</dbReference>
<dbReference type="Pfam" id="PF04937">
    <property type="entry name" value="DUF659"/>
    <property type="match status" value="1"/>
</dbReference>
<dbReference type="GO" id="GO:0046983">
    <property type="term" value="F:protein dimerization activity"/>
    <property type="evidence" value="ECO:0007669"/>
    <property type="project" value="InterPro"/>
</dbReference>
<name>A0A9R0I2L6_SPIOL</name>
<evidence type="ECO:0000313" key="4">
    <source>
        <dbReference type="RefSeq" id="XP_021841501.1"/>
    </source>
</evidence>
<dbReference type="PANTHER" id="PTHR32166:SF63">
    <property type="entry name" value="HAT TRANSPOSON SUPERFAMILY PROTEIN"/>
    <property type="match status" value="1"/>
</dbReference>
<organism evidence="3 4">
    <name type="scientific">Spinacia oleracea</name>
    <name type="common">Spinach</name>
    <dbReference type="NCBI Taxonomy" id="3562"/>
    <lineage>
        <taxon>Eukaryota</taxon>
        <taxon>Viridiplantae</taxon>
        <taxon>Streptophyta</taxon>
        <taxon>Embryophyta</taxon>
        <taxon>Tracheophyta</taxon>
        <taxon>Spermatophyta</taxon>
        <taxon>Magnoliopsida</taxon>
        <taxon>eudicotyledons</taxon>
        <taxon>Gunneridae</taxon>
        <taxon>Pentapetalae</taxon>
        <taxon>Caryophyllales</taxon>
        <taxon>Chenopodiaceae</taxon>
        <taxon>Chenopodioideae</taxon>
        <taxon>Anserineae</taxon>
        <taxon>Spinacia</taxon>
    </lineage>
</organism>
<evidence type="ECO:0008006" key="5">
    <source>
        <dbReference type="Google" id="ProtNLM"/>
    </source>
</evidence>
<dbReference type="InterPro" id="IPR008906">
    <property type="entry name" value="HATC_C_dom"/>
</dbReference>
<sequence length="693" mass="77442">MASPIDPTIEPSKEAYNHGMALDTENKRVQCCYCGKIVPGFNRLQQHLGGIRGNITECPDVPVEVKDFFRNRLMSVKVGHLVKEIGELDNPNPPLKRICTPNAKVNGVKSPRSVSSQNGNIIAGTGSSLSKPTCYYKRRLTSQNGNCDKDGVDSDSAMVKRSICRFFLENGIDFGAISSVSFNSMMNNFFKGDEIKRCIPTVPELRGWMFDDELHEIEKYVNNVRLSWAQTGCSVLLDGWTGHLGNSLINVIVDCPEGPIYLRSADVSPSTTGDNDNALQVLLEEVLEEVGIQNVVQIVAHTTSERLEEISKQLIEKHRSLFWTVSATHCMSLILDKIAMIDSIKLTLVKAKTITKFIYSRVEVLKLLKKYISSPDLVIPSKIKSAASFLTLENILDEKSNLKLMFSSSDWLSSSWSSSVEGELVANLISDSSFWGGVNLAVKSSIPLVKAISLLSGDEKTNMGFIYETMDQVKETICEEFGSKESQYTAIWNIIDEIWNTILHSPLHAAGYFLNPRLHYTEDFFSDTEVAGGLLITIVRMAADQCTQDLITRQLDVYGGCKGDFKIGTDNNSQKSLSPVKWWSRFGDHCPELQKLAVRVLSQTCNGAEVYGLRRHIAEKLLSSKKNTTEYKQLHKQAYLRYNLKLKQSKMGAKFDIISYEVDPSEDWIVDESYREVGSSRGVPSKVEPKCEV</sequence>
<protein>
    <recommendedName>
        <fullName evidence="5">DUF659 domain-containing protein</fullName>
    </recommendedName>
</protein>
<evidence type="ECO:0000259" key="2">
    <source>
        <dbReference type="Pfam" id="PF05699"/>
    </source>
</evidence>
<proteinExistence type="predicted"/>
<accession>A0A9R0I2L6</accession>
<dbReference type="Proteomes" id="UP000813463">
    <property type="component" value="Chromosome 6"/>
</dbReference>
<keyword evidence="3" id="KW-1185">Reference proteome</keyword>
<gene>
    <name evidence="4" type="primary">LOC110781758</name>
</gene>
<feature type="domain" description="DUF659" evidence="1">
    <location>
        <begin position="200"/>
        <end position="354"/>
    </location>
</feature>
<dbReference type="Pfam" id="PF05699">
    <property type="entry name" value="Dimer_Tnp_hAT"/>
    <property type="match status" value="1"/>
</dbReference>
<reference evidence="3" key="1">
    <citation type="journal article" date="2021" name="Nat. Commun.">
        <title>Genomic analyses provide insights into spinach domestication and the genetic basis of agronomic traits.</title>
        <authorList>
            <person name="Cai X."/>
            <person name="Sun X."/>
            <person name="Xu C."/>
            <person name="Sun H."/>
            <person name="Wang X."/>
            <person name="Ge C."/>
            <person name="Zhang Z."/>
            <person name="Wang Q."/>
            <person name="Fei Z."/>
            <person name="Jiao C."/>
            <person name="Wang Q."/>
        </authorList>
    </citation>
    <scope>NUCLEOTIDE SEQUENCE [LARGE SCALE GENOMIC DNA]</scope>
    <source>
        <strain evidence="3">cv. Varoflay</strain>
    </source>
</reference>
<dbReference type="OrthoDB" id="1741262at2759"/>
<reference evidence="4" key="2">
    <citation type="submission" date="2025-08" db="UniProtKB">
        <authorList>
            <consortium name="RefSeq"/>
        </authorList>
    </citation>
    <scope>IDENTIFICATION</scope>
    <source>
        <tissue evidence="4">Leaf</tissue>
    </source>
</reference>
<evidence type="ECO:0000259" key="1">
    <source>
        <dbReference type="Pfam" id="PF04937"/>
    </source>
</evidence>
<dbReference type="AlphaFoldDB" id="A0A9R0I2L6"/>
<dbReference type="GeneID" id="110781758"/>
<dbReference type="InterPro" id="IPR012337">
    <property type="entry name" value="RNaseH-like_sf"/>
</dbReference>